<dbReference type="AlphaFoldDB" id="A0A660LK28"/>
<dbReference type="EMBL" id="RBIL01000001">
    <property type="protein sequence ID" value="RKQ93804.1"/>
    <property type="molecule type" value="Genomic_DNA"/>
</dbReference>
<evidence type="ECO:0000256" key="3">
    <source>
        <dbReference type="ARBA" id="ARBA00022475"/>
    </source>
</evidence>
<keyword evidence="5" id="KW-0472">Membrane</keyword>
<dbReference type="Pfam" id="PF02608">
    <property type="entry name" value="Bmp"/>
    <property type="match status" value="1"/>
</dbReference>
<feature type="domain" description="ABC transporter substrate-binding protein PnrA-like" evidence="8">
    <location>
        <begin position="48"/>
        <end position="339"/>
    </location>
</feature>
<keyword evidence="4 7" id="KW-0732">Signal</keyword>
<feature type="chain" id="PRO_5039511168" evidence="7">
    <location>
        <begin position="22"/>
        <end position="348"/>
    </location>
</feature>
<gene>
    <name evidence="9" type="ORF">C8N24_3677</name>
</gene>
<sequence length="348" mass="36210">MRRPLHFIALLAMVCSLFVAACGSDEEEPAGGGTPSAEETPAKEAIKVGLVTDIGGLNDRSFNQLANEGLERAKSELGVETRVLISKANSDYVPNLSTLAQQQYDLVIGVGFLMADAMNTVAPKFPNTKFAIIDVDATSLEAKPTNVSGALFKENEAGYLVGYMAGLYIKDEGGGTAGSVGGQKIPPVDHYIAGYQAGVQAANPDAKVVNGYSQKFDDPAPCKELALDQIAQGAKVVFQVAGGCGLGALDAAKEKSVQGIGVDADQAYLGDQIMTSALKKVDVAVENEIKAVQDGSFKGGDNAIFDVKSGGVGIGETNEVGAKYADQVKEIQDKIASGELTDIPDTVK</sequence>
<comment type="similarity">
    <text evidence="2">Belongs to the BMP lipoprotein family.</text>
</comment>
<dbReference type="InterPro" id="IPR003760">
    <property type="entry name" value="PnrA-like"/>
</dbReference>
<evidence type="ECO:0000256" key="4">
    <source>
        <dbReference type="ARBA" id="ARBA00022729"/>
    </source>
</evidence>
<reference evidence="9 10" key="1">
    <citation type="submission" date="2018-10" db="EMBL/GenBank/DDBJ databases">
        <title>Genomic Encyclopedia of Archaeal and Bacterial Type Strains, Phase II (KMG-II): from individual species to whole genera.</title>
        <authorList>
            <person name="Goeker M."/>
        </authorList>
    </citation>
    <scope>NUCLEOTIDE SEQUENCE [LARGE SCALE GENOMIC DNA]</scope>
    <source>
        <strain evidence="9 10">DSM 14954</strain>
    </source>
</reference>
<evidence type="ECO:0000313" key="9">
    <source>
        <dbReference type="EMBL" id="RKQ93804.1"/>
    </source>
</evidence>
<evidence type="ECO:0000256" key="6">
    <source>
        <dbReference type="ARBA" id="ARBA00023288"/>
    </source>
</evidence>
<feature type="signal peptide" evidence="7">
    <location>
        <begin position="1"/>
        <end position="21"/>
    </location>
</feature>
<comment type="subcellular location">
    <subcellularLocation>
        <location evidence="1">Cell membrane</location>
        <topology evidence="1">Lipid-anchor</topology>
    </subcellularLocation>
</comment>
<evidence type="ECO:0000313" key="10">
    <source>
        <dbReference type="Proteomes" id="UP000278962"/>
    </source>
</evidence>
<keyword evidence="6" id="KW-0449">Lipoprotein</keyword>
<dbReference type="InterPro" id="IPR050957">
    <property type="entry name" value="BMP_lipoprotein"/>
</dbReference>
<proteinExistence type="inferred from homology"/>
<dbReference type="SUPFAM" id="SSF53822">
    <property type="entry name" value="Periplasmic binding protein-like I"/>
    <property type="match status" value="1"/>
</dbReference>
<evidence type="ECO:0000256" key="5">
    <source>
        <dbReference type="ARBA" id="ARBA00023136"/>
    </source>
</evidence>
<dbReference type="PANTHER" id="PTHR34296:SF2">
    <property type="entry name" value="ABC TRANSPORTER GUANOSINE-BINDING PROTEIN NUPN"/>
    <property type="match status" value="1"/>
</dbReference>
<comment type="caution">
    <text evidence="9">The sequence shown here is derived from an EMBL/GenBank/DDBJ whole genome shotgun (WGS) entry which is preliminary data.</text>
</comment>
<dbReference type="GO" id="GO:0005886">
    <property type="term" value="C:plasma membrane"/>
    <property type="evidence" value="ECO:0007669"/>
    <property type="project" value="UniProtKB-SubCell"/>
</dbReference>
<evidence type="ECO:0000256" key="7">
    <source>
        <dbReference type="SAM" id="SignalP"/>
    </source>
</evidence>
<dbReference type="PANTHER" id="PTHR34296">
    <property type="entry name" value="TRANSCRIPTIONAL ACTIVATOR PROTEIN MED"/>
    <property type="match status" value="1"/>
</dbReference>
<evidence type="ECO:0000256" key="2">
    <source>
        <dbReference type="ARBA" id="ARBA00008610"/>
    </source>
</evidence>
<organism evidence="9 10">
    <name type="scientific">Solirubrobacter pauli</name>
    <dbReference type="NCBI Taxonomy" id="166793"/>
    <lineage>
        <taxon>Bacteria</taxon>
        <taxon>Bacillati</taxon>
        <taxon>Actinomycetota</taxon>
        <taxon>Thermoleophilia</taxon>
        <taxon>Solirubrobacterales</taxon>
        <taxon>Solirubrobacteraceae</taxon>
        <taxon>Solirubrobacter</taxon>
    </lineage>
</organism>
<evidence type="ECO:0000256" key="1">
    <source>
        <dbReference type="ARBA" id="ARBA00004193"/>
    </source>
</evidence>
<dbReference type="Proteomes" id="UP000278962">
    <property type="component" value="Unassembled WGS sequence"/>
</dbReference>
<accession>A0A660LK28</accession>
<dbReference type="Gene3D" id="3.40.50.2300">
    <property type="match status" value="2"/>
</dbReference>
<name>A0A660LK28_9ACTN</name>
<dbReference type="InterPro" id="IPR028082">
    <property type="entry name" value="Peripla_BP_I"/>
</dbReference>
<keyword evidence="3" id="KW-1003">Cell membrane</keyword>
<evidence type="ECO:0000259" key="8">
    <source>
        <dbReference type="Pfam" id="PF02608"/>
    </source>
</evidence>
<dbReference type="PROSITE" id="PS51257">
    <property type="entry name" value="PROKAR_LIPOPROTEIN"/>
    <property type="match status" value="1"/>
</dbReference>
<protein>
    <submittedName>
        <fullName evidence="9">Nucleoside-binding protein</fullName>
    </submittedName>
</protein>
<keyword evidence="10" id="KW-1185">Reference proteome</keyword>
<dbReference type="CDD" id="cd06354">
    <property type="entry name" value="PBP1_PrnA-like"/>
    <property type="match status" value="1"/>
</dbReference>